<dbReference type="EMBL" id="KK915213">
    <property type="protein sequence ID" value="KDP23312.1"/>
    <property type="molecule type" value="Genomic_DNA"/>
</dbReference>
<dbReference type="STRING" id="180498.A0A067JHH8"/>
<dbReference type="AlphaFoldDB" id="A0A067JHH8"/>
<dbReference type="InterPro" id="IPR036047">
    <property type="entry name" value="F-box-like_dom_sf"/>
</dbReference>
<reference evidence="3 4" key="1">
    <citation type="journal article" date="2014" name="PLoS ONE">
        <title>Global Analysis of Gene Expression Profiles in Physic Nut (Jatropha curcas L.) Seedlings Exposed to Salt Stress.</title>
        <authorList>
            <person name="Zhang L."/>
            <person name="Zhang C."/>
            <person name="Wu P."/>
            <person name="Chen Y."/>
            <person name="Li M."/>
            <person name="Jiang H."/>
            <person name="Wu G."/>
        </authorList>
    </citation>
    <scope>NUCLEOTIDE SEQUENCE [LARGE SCALE GENOMIC DNA]</scope>
    <source>
        <strain evidence="4">cv. GZQX0401</strain>
        <tissue evidence="3">Young leaves</tissue>
    </source>
</reference>
<accession>A0A067JHH8</accession>
<feature type="region of interest" description="Disordered" evidence="1">
    <location>
        <begin position="283"/>
        <end position="322"/>
    </location>
</feature>
<dbReference type="PANTHER" id="PTHR32278">
    <property type="entry name" value="F-BOX DOMAIN-CONTAINING PROTEIN"/>
    <property type="match status" value="1"/>
</dbReference>
<proteinExistence type="predicted"/>
<evidence type="ECO:0000256" key="1">
    <source>
        <dbReference type="SAM" id="MobiDB-lite"/>
    </source>
</evidence>
<dbReference type="Proteomes" id="UP000027138">
    <property type="component" value="Unassembled WGS sequence"/>
</dbReference>
<feature type="region of interest" description="Disordered" evidence="1">
    <location>
        <begin position="231"/>
        <end position="256"/>
    </location>
</feature>
<sequence>MEEKRGGDLCVLPEGCIANVLSFTGPRDVGRLSVLSSTFRSAAESDAVWESFLPPEYQSIISGSPDSSLLVCSPSKKDIYLRLCDNPILIDGGKKSFQLDKWSGKKCFMISARDLLIVWGDTPRYWRWTSELDSRFAEVAELIGVCWLEIRGKINVCMLSTNTLYGVYLVYKTTAGAYGFERQPVVVKVGGHKRSVYLDAETESQLPYPTVGRHTGGLFINRRALGLQGPVATRDRDSNNPQGGEDGSLGAGRERQQRYRSMGRLPSGLYIRSRGVGLQVPVETREREFNSPQEREDGWSDRLFNRSPASGERDVNNSQEREDGWLEIELGEYFNKEGDDGELEISIEEMEGGHWKGGLIVQGIEIRPKESKMKRNKLKSSEKPIF</sequence>
<organism evidence="3 4">
    <name type="scientific">Jatropha curcas</name>
    <name type="common">Barbados nut</name>
    <dbReference type="NCBI Taxonomy" id="180498"/>
    <lineage>
        <taxon>Eukaryota</taxon>
        <taxon>Viridiplantae</taxon>
        <taxon>Streptophyta</taxon>
        <taxon>Embryophyta</taxon>
        <taxon>Tracheophyta</taxon>
        <taxon>Spermatophyta</taxon>
        <taxon>Magnoliopsida</taxon>
        <taxon>eudicotyledons</taxon>
        <taxon>Gunneridae</taxon>
        <taxon>Pentapetalae</taxon>
        <taxon>rosids</taxon>
        <taxon>fabids</taxon>
        <taxon>Malpighiales</taxon>
        <taxon>Euphorbiaceae</taxon>
        <taxon>Crotonoideae</taxon>
        <taxon>Jatropheae</taxon>
        <taxon>Jatropha</taxon>
    </lineage>
</organism>
<gene>
    <name evidence="3" type="ORF">JCGZ_23145</name>
</gene>
<feature type="domain" description="F-box" evidence="2">
    <location>
        <begin position="11"/>
        <end position="50"/>
    </location>
</feature>
<protein>
    <recommendedName>
        <fullName evidence="2">F-box domain-containing protein</fullName>
    </recommendedName>
</protein>
<dbReference type="InterPro" id="IPR001810">
    <property type="entry name" value="F-box_dom"/>
</dbReference>
<evidence type="ECO:0000313" key="4">
    <source>
        <dbReference type="Proteomes" id="UP000027138"/>
    </source>
</evidence>
<dbReference type="CDD" id="cd22162">
    <property type="entry name" value="F-box_AtSKIP3-like"/>
    <property type="match status" value="1"/>
</dbReference>
<feature type="compositionally biased region" description="Basic and acidic residues" evidence="1">
    <location>
        <begin position="283"/>
        <end position="304"/>
    </location>
</feature>
<feature type="compositionally biased region" description="Basic and acidic residues" evidence="1">
    <location>
        <begin position="311"/>
        <end position="322"/>
    </location>
</feature>
<evidence type="ECO:0000313" key="3">
    <source>
        <dbReference type="EMBL" id="KDP23312.1"/>
    </source>
</evidence>
<dbReference type="InterPro" id="IPR025886">
    <property type="entry name" value="PP2-like"/>
</dbReference>
<name>A0A067JHH8_JATCU</name>
<dbReference type="SUPFAM" id="SSF81383">
    <property type="entry name" value="F-box domain"/>
    <property type="match status" value="1"/>
</dbReference>
<keyword evidence="4" id="KW-1185">Reference proteome</keyword>
<dbReference type="PANTHER" id="PTHR32278:SF143">
    <property type="entry name" value="F-BOX PROTEIN PP2-B1"/>
    <property type="match status" value="1"/>
</dbReference>
<dbReference type="OrthoDB" id="1918565at2759"/>
<evidence type="ECO:0000259" key="2">
    <source>
        <dbReference type="Pfam" id="PF00646"/>
    </source>
</evidence>
<dbReference type="Pfam" id="PF00646">
    <property type="entry name" value="F-box"/>
    <property type="match status" value="1"/>
</dbReference>
<dbReference type="KEGG" id="jcu:105647352"/>
<dbReference type="Pfam" id="PF14299">
    <property type="entry name" value="PP2"/>
    <property type="match status" value="1"/>
</dbReference>